<dbReference type="InterPro" id="IPR010982">
    <property type="entry name" value="Lambda_DNA-bd_dom_sf"/>
</dbReference>
<organism evidence="2 3">
    <name type="scientific">Candidatus Beckwithbacteria bacterium RBG_13_42_9</name>
    <dbReference type="NCBI Taxonomy" id="1797457"/>
    <lineage>
        <taxon>Bacteria</taxon>
        <taxon>Candidatus Beckwithiibacteriota</taxon>
    </lineage>
</organism>
<sequence length="89" mass="10396">MDWKKHEKKLLQNPKFRQAAAKIEPEYQLARSIILIRLKRGLTQKQLARKMRTSQSAIARVESGYYLPSLSFLKRLSQALERPLNICLS</sequence>
<name>A0A1F5E3T7_9BACT</name>
<dbReference type="Proteomes" id="UP000177006">
    <property type="component" value="Unassembled WGS sequence"/>
</dbReference>
<dbReference type="PROSITE" id="PS50943">
    <property type="entry name" value="HTH_CROC1"/>
    <property type="match status" value="1"/>
</dbReference>
<evidence type="ECO:0000313" key="2">
    <source>
        <dbReference type="EMBL" id="OGD62089.1"/>
    </source>
</evidence>
<dbReference type="AlphaFoldDB" id="A0A1F5E3T7"/>
<dbReference type="SMART" id="SM00530">
    <property type="entry name" value="HTH_XRE"/>
    <property type="match status" value="1"/>
</dbReference>
<dbReference type="SUPFAM" id="SSF47413">
    <property type="entry name" value="lambda repressor-like DNA-binding domains"/>
    <property type="match status" value="1"/>
</dbReference>
<dbReference type="CDD" id="cd00093">
    <property type="entry name" value="HTH_XRE"/>
    <property type="match status" value="1"/>
</dbReference>
<reference evidence="2 3" key="1">
    <citation type="journal article" date="2016" name="Nat. Commun.">
        <title>Thousands of microbial genomes shed light on interconnected biogeochemical processes in an aquifer system.</title>
        <authorList>
            <person name="Anantharaman K."/>
            <person name="Brown C.T."/>
            <person name="Hug L.A."/>
            <person name="Sharon I."/>
            <person name="Castelle C.J."/>
            <person name="Probst A.J."/>
            <person name="Thomas B.C."/>
            <person name="Singh A."/>
            <person name="Wilkins M.J."/>
            <person name="Karaoz U."/>
            <person name="Brodie E.L."/>
            <person name="Williams K.H."/>
            <person name="Hubbard S.S."/>
            <person name="Banfield J.F."/>
        </authorList>
    </citation>
    <scope>NUCLEOTIDE SEQUENCE [LARGE SCALE GENOMIC DNA]</scope>
</reference>
<dbReference type="InterPro" id="IPR001387">
    <property type="entry name" value="Cro/C1-type_HTH"/>
</dbReference>
<gene>
    <name evidence="2" type="ORF">A2160_04625</name>
</gene>
<proteinExistence type="predicted"/>
<feature type="domain" description="HTH cro/C1-type" evidence="1">
    <location>
        <begin position="33"/>
        <end position="87"/>
    </location>
</feature>
<comment type="caution">
    <text evidence="2">The sequence shown here is derived from an EMBL/GenBank/DDBJ whole genome shotgun (WGS) entry which is preliminary data.</text>
</comment>
<evidence type="ECO:0000313" key="3">
    <source>
        <dbReference type="Proteomes" id="UP000177006"/>
    </source>
</evidence>
<accession>A0A1F5E3T7</accession>
<dbReference type="Gene3D" id="1.10.260.40">
    <property type="entry name" value="lambda repressor-like DNA-binding domains"/>
    <property type="match status" value="1"/>
</dbReference>
<dbReference type="GO" id="GO:0003677">
    <property type="term" value="F:DNA binding"/>
    <property type="evidence" value="ECO:0007669"/>
    <property type="project" value="InterPro"/>
</dbReference>
<evidence type="ECO:0000259" key="1">
    <source>
        <dbReference type="PROSITE" id="PS50943"/>
    </source>
</evidence>
<dbReference type="Pfam" id="PF01381">
    <property type="entry name" value="HTH_3"/>
    <property type="match status" value="1"/>
</dbReference>
<dbReference type="STRING" id="1797457.A2160_04625"/>
<protein>
    <recommendedName>
        <fullName evidence="1">HTH cro/C1-type domain-containing protein</fullName>
    </recommendedName>
</protein>
<dbReference type="EMBL" id="MEZK01000026">
    <property type="protein sequence ID" value="OGD62089.1"/>
    <property type="molecule type" value="Genomic_DNA"/>
</dbReference>